<dbReference type="OrthoDB" id="784393at2759"/>
<sequence length="443" mass="47664">MARQDNPFALLGEDDDGSDVTVLIAKVEAKISTTAAPVAVEQQKPKAGADGFPSKPLPPSEYVRTERGRGRGGRGRGMGRGGFRSRGGGALDEADGQFGNGNSRGFDGDSNGRGRGRGGGRGGRGRGRGRGFYEDRGFGNETPNNEGNENQGHGDGLEELGEGRGRSYGPAENRPPRYENEKFGEEGRNLDWEEKGYSGDGRAFRGGERRGGRGYAGRGFRGGEGRRYGGRDGTRNISENKEAPADGTEQVVNDAPSGDGATGWDMPAVNDASKDVEPEQANPGQVVSEDVSEKKMPEEEDNSMTLDEYEKLLQEKRKALEALRTVERKVVVDKEFEGMQLVEKKKDDDLKLKVEKDKLKKKDSAEKEERVRKSVSINEFLKPAEGERYVGPPSARGRGGGRGRGRGERGGFRGGYGGRGRVTPAPSIEDPGQFPILGAVAKA</sequence>
<comment type="subcellular location">
    <subcellularLocation>
        <location evidence="1">Cytoplasm</location>
    </subcellularLocation>
</comment>
<evidence type="ECO:0000256" key="1">
    <source>
        <dbReference type="ARBA" id="ARBA00004496"/>
    </source>
</evidence>
<feature type="compositionally biased region" description="Basic and acidic residues" evidence="3">
    <location>
        <begin position="174"/>
        <end position="211"/>
    </location>
</feature>
<dbReference type="PANTHER" id="PTHR12299:SF17">
    <property type="entry name" value="AT19571P-RELATED"/>
    <property type="match status" value="1"/>
</dbReference>
<dbReference type="GO" id="GO:0005634">
    <property type="term" value="C:nucleus"/>
    <property type="evidence" value="ECO:0007669"/>
    <property type="project" value="TreeGrafter"/>
</dbReference>
<comment type="caution">
    <text evidence="6">The sequence shown here is derived from an EMBL/GenBank/DDBJ whole genome shotgun (WGS) entry which is preliminary data.</text>
</comment>
<evidence type="ECO:0000313" key="6">
    <source>
        <dbReference type="EMBL" id="KAG1330857.1"/>
    </source>
</evidence>
<reference evidence="6" key="2">
    <citation type="submission" date="2019-07" db="EMBL/GenBank/DDBJ databases">
        <authorList>
            <person name="Yang Y."/>
            <person name="Bocs S."/>
            <person name="Baudouin L."/>
        </authorList>
    </citation>
    <scope>NUCLEOTIDE SEQUENCE</scope>
    <source>
        <tissue evidence="6">Spear leaf of Hainan Tall coconut</tissue>
    </source>
</reference>
<feature type="region of interest" description="Disordered" evidence="3">
    <location>
        <begin position="383"/>
        <end position="443"/>
    </location>
</feature>
<feature type="region of interest" description="Disordered" evidence="3">
    <location>
        <begin position="34"/>
        <end position="304"/>
    </location>
</feature>
<feature type="domain" description="STM1-like N-terminal" evidence="5">
    <location>
        <begin position="4"/>
        <end position="75"/>
    </location>
</feature>
<protein>
    <submittedName>
        <fullName evidence="6">RGG repeats nuclear RNA binding protein A</fullName>
    </submittedName>
</protein>
<evidence type="ECO:0000259" key="4">
    <source>
        <dbReference type="Pfam" id="PF04774"/>
    </source>
</evidence>
<dbReference type="Proteomes" id="UP000797356">
    <property type="component" value="Chromosome 2"/>
</dbReference>
<keyword evidence="2" id="KW-0963">Cytoplasm</keyword>
<feature type="compositionally biased region" description="Low complexity" evidence="3">
    <location>
        <begin position="139"/>
        <end position="150"/>
    </location>
</feature>
<dbReference type="InterPro" id="IPR019084">
    <property type="entry name" value="STM1-like_N"/>
</dbReference>
<dbReference type="InterPro" id="IPR006861">
    <property type="entry name" value="HABP4_PAIRBP1-bd"/>
</dbReference>
<dbReference type="Pfam" id="PF04774">
    <property type="entry name" value="HABP4_PAI-RBP1"/>
    <property type="match status" value="1"/>
</dbReference>
<feature type="domain" description="Hyaluronan/mRNA-binding protein" evidence="4">
    <location>
        <begin position="210"/>
        <end position="329"/>
    </location>
</feature>
<evidence type="ECO:0000256" key="3">
    <source>
        <dbReference type="SAM" id="MobiDB-lite"/>
    </source>
</evidence>
<dbReference type="EMBL" id="CM017873">
    <property type="protein sequence ID" value="KAG1330857.1"/>
    <property type="molecule type" value="Genomic_DNA"/>
</dbReference>
<gene>
    <name evidence="6" type="ORF">COCNU_02G008250</name>
</gene>
<keyword evidence="7" id="KW-1185">Reference proteome</keyword>
<proteinExistence type="predicted"/>
<dbReference type="GO" id="GO:0003723">
    <property type="term" value="F:RNA binding"/>
    <property type="evidence" value="ECO:0007669"/>
    <property type="project" value="InterPro"/>
</dbReference>
<dbReference type="PANTHER" id="PTHR12299">
    <property type="entry name" value="HYALURONIC ACID-BINDING PROTEIN 4"/>
    <property type="match status" value="1"/>
</dbReference>
<reference evidence="6" key="1">
    <citation type="journal article" date="2017" name="Gigascience">
        <title>The genome draft of coconut (Cocos nucifera).</title>
        <authorList>
            <person name="Xiao Y."/>
            <person name="Xu P."/>
            <person name="Fan H."/>
            <person name="Baudouin L."/>
            <person name="Xia W."/>
            <person name="Bocs S."/>
            <person name="Xu J."/>
            <person name="Li Q."/>
            <person name="Guo A."/>
            <person name="Zhou L."/>
            <person name="Li J."/>
            <person name="Wu Y."/>
            <person name="Ma Z."/>
            <person name="Armero A."/>
            <person name="Issali A.E."/>
            <person name="Liu N."/>
            <person name="Peng M."/>
            <person name="Yang Y."/>
        </authorList>
    </citation>
    <scope>NUCLEOTIDE SEQUENCE</scope>
    <source>
        <tissue evidence="6">Spear leaf of Hainan Tall coconut</tissue>
    </source>
</reference>
<organism evidence="6 7">
    <name type="scientific">Cocos nucifera</name>
    <name type="common">Coconut palm</name>
    <dbReference type="NCBI Taxonomy" id="13894"/>
    <lineage>
        <taxon>Eukaryota</taxon>
        <taxon>Viridiplantae</taxon>
        <taxon>Streptophyta</taxon>
        <taxon>Embryophyta</taxon>
        <taxon>Tracheophyta</taxon>
        <taxon>Spermatophyta</taxon>
        <taxon>Magnoliopsida</taxon>
        <taxon>Liliopsida</taxon>
        <taxon>Arecaceae</taxon>
        <taxon>Arecoideae</taxon>
        <taxon>Cocoseae</taxon>
        <taxon>Attaleinae</taxon>
        <taxon>Cocos</taxon>
    </lineage>
</organism>
<feature type="compositionally biased region" description="Basic residues" evidence="3">
    <location>
        <begin position="114"/>
        <end position="129"/>
    </location>
</feature>
<evidence type="ECO:0000259" key="5">
    <source>
        <dbReference type="Pfam" id="PF09598"/>
    </source>
</evidence>
<evidence type="ECO:0000313" key="7">
    <source>
        <dbReference type="Proteomes" id="UP000797356"/>
    </source>
</evidence>
<accession>A0A8K0HZJ5</accession>
<dbReference type="InterPro" id="IPR039764">
    <property type="entry name" value="HABP4/SERBP1-like"/>
</dbReference>
<dbReference type="GO" id="GO:0005737">
    <property type="term" value="C:cytoplasm"/>
    <property type="evidence" value="ECO:0007669"/>
    <property type="project" value="UniProtKB-SubCell"/>
</dbReference>
<evidence type="ECO:0000256" key="2">
    <source>
        <dbReference type="ARBA" id="ARBA00022490"/>
    </source>
</evidence>
<dbReference type="AlphaFoldDB" id="A0A8K0HZJ5"/>
<dbReference type="Pfam" id="PF09598">
    <property type="entry name" value="Stm1_N"/>
    <property type="match status" value="1"/>
</dbReference>
<name>A0A8K0HZJ5_COCNU</name>
<feature type="compositionally biased region" description="Gly residues" evidence="3">
    <location>
        <begin position="75"/>
        <end position="90"/>
    </location>
</feature>
<feature type="compositionally biased region" description="Basic and acidic residues" evidence="3">
    <location>
        <begin position="221"/>
        <end position="244"/>
    </location>
</feature>